<dbReference type="SUPFAM" id="SSF53448">
    <property type="entry name" value="Nucleotide-diphospho-sugar transferases"/>
    <property type="match status" value="1"/>
</dbReference>
<keyword evidence="2" id="KW-0808">Transferase</keyword>
<proteinExistence type="predicted"/>
<dbReference type="InterPro" id="IPR005835">
    <property type="entry name" value="NTP_transferase_dom"/>
</dbReference>
<dbReference type="GO" id="GO:0016740">
    <property type="term" value="F:transferase activity"/>
    <property type="evidence" value="ECO:0007669"/>
    <property type="project" value="UniProtKB-KW"/>
</dbReference>
<evidence type="ECO:0000313" key="2">
    <source>
        <dbReference type="EMBL" id="RZO17383.1"/>
    </source>
</evidence>
<evidence type="ECO:0000259" key="1">
    <source>
        <dbReference type="Pfam" id="PF00483"/>
    </source>
</evidence>
<feature type="domain" description="Nucleotidyl transferase" evidence="1">
    <location>
        <begin position="2"/>
        <end position="113"/>
    </location>
</feature>
<comment type="caution">
    <text evidence="2">The sequence shown here is derived from an EMBL/GenBank/DDBJ whole genome shotgun (WGS) entry which is preliminary data.</text>
</comment>
<evidence type="ECO:0000313" key="3">
    <source>
        <dbReference type="Proteomes" id="UP000318359"/>
    </source>
</evidence>
<dbReference type="InterPro" id="IPR029044">
    <property type="entry name" value="Nucleotide-diphossugar_trans"/>
</dbReference>
<dbReference type="AlphaFoldDB" id="A0A520M839"/>
<accession>A0A520M839</accession>
<name>A0A520M839_9GAMM</name>
<protein>
    <submittedName>
        <fullName evidence="2">Nucleotidyltransferase family protein</fullName>
    </submittedName>
</protein>
<dbReference type="CDD" id="cd06422">
    <property type="entry name" value="NTP_transferase_like_1"/>
    <property type="match status" value="1"/>
</dbReference>
<dbReference type="InterPro" id="IPR050486">
    <property type="entry name" value="Mannose-1P_guanyltransferase"/>
</dbReference>
<dbReference type="Gene3D" id="3.90.550.10">
    <property type="entry name" value="Spore Coat Polysaccharide Biosynthesis Protein SpsA, Chain A"/>
    <property type="match status" value="1"/>
</dbReference>
<dbReference type="Pfam" id="PF00483">
    <property type="entry name" value="NTP_transferase"/>
    <property type="match status" value="1"/>
</dbReference>
<dbReference type="Proteomes" id="UP000318359">
    <property type="component" value="Unassembled WGS sequence"/>
</dbReference>
<sequence length="223" mass="25027">MKAMLLAAGIGKRLLPFTKDMPKPLIEVGSETLLDRNIRLLLKIGITEIVVNVSYLGDMIEKHINKQYKSHKITIIKEECILGTGGGILNAIKHFQGKPFLLVNADTYHEFKLDLLPSDVEFAHLVGVPNPDHNPKGDFSIKDNKVFISELMNDLTFAGVSIINPAIFVESRLPKPPFDIWNYVLKDFINKDMVTAIKAEELWIDVGSPERLSLAIEAHKDEN</sequence>
<dbReference type="EMBL" id="SHBM01000031">
    <property type="protein sequence ID" value="RZO17383.1"/>
    <property type="molecule type" value="Genomic_DNA"/>
</dbReference>
<reference evidence="2 3" key="1">
    <citation type="submission" date="2019-02" db="EMBL/GenBank/DDBJ databases">
        <title>Prokaryotic population dynamics and viral predation in marine succession experiment using metagenomics: the confinement effect.</title>
        <authorList>
            <person name="Haro-Moreno J.M."/>
            <person name="Rodriguez-Valera F."/>
            <person name="Lopez-Perez M."/>
        </authorList>
    </citation>
    <scope>NUCLEOTIDE SEQUENCE [LARGE SCALE GENOMIC DNA]</scope>
    <source>
        <strain evidence="2">MED-G167</strain>
    </source>
</reference>
<gene>
    <name evidence="2" type="ORF">EVB00_02345</name>
</gene>
<organism evidence="2 3">
    <name type="scientific">SAR86 cluster bacterium</name>
    <dbReference type="NCBI Taxonomy" id="2030880"/>
    <lineage>
        <taxon>Bacteria</taxon>
        <taxon>Pseudomonadati</taxon>
        <taxon>Pseudomonadota</taxon>
        <taxon>Gammaproteobacteria</taxon>
        <taxon>SAR86 cluster</taxon>
    </lineage>
</organism>
<dbReference type="PANTHER" id="PTHR22572">
    <property type="entry name" value="SUGAR-1-PHOSPHATE GUANYL TRANSFERASE"/>
    <property type="match status" value="1"/>
</dbReference>